<dbReference type="CDD" id="cd13903">
    <property type="entry name" value="CuRO_3_Tv-LCC_like"/>
    <property type="match status" value="1"/>
</dbReference>
<evidence type="ECO:0000259" key="15">
    <source>
        <dbReference type="Pfam" id="PF00394"/>
    </source>
</evidence>
<evidence type="ECO:0000256" key="7">
    <source>
        <dbReference type="ARBA" id="ARBA00022723"/>
    </source>
</evidence>
<evidence type="ECO:0000256" key="6">
    <source>
        <dbReference type="ARBA" id="ARBA00022525"/>
    </source>
</evidence>
<keyword evidence="13" id="KW-0439">Lignin degradation</keyword>
<dbReference type="GO" id="GO:0046274">
    <property type="term" value="P:lignin catabolic process"/>
    <property type="evidence" value="ECO:0007669"/>
    <property type="project" value="UniProtKB-KW"/>
</dbReference>
<dbReference type="CDD" id="cd13856">
    <property type="entry name" value="CuRO_1_Tv-LCC_like"/>
    <property type="match status" value="1"/>
</dbReference>
<evidence type="ECO:0000256" key="9">
    <source>
        <dbReference type="ARBA" id="ARBA00023002"/>
    </source>
</evidence>
<evidence type="ECO:0000256" key="4">
    <source>
        <dbReference type="ARBA" id="ARBA00010609"/>
    </source>
</evidence>
<keyword evidence="10" id="KW-0186">Copper</keyword>
<feature type="domain" description="Plastocyanin-like" evidence="16">
    <location>
        <begin position="371"/>
        <end position="497"/>
    </location>
</feature>
<evidence type="ECO:0000259" key="16">
    <source>
        <dbReference type="Pfam" id="PF07731"/>
    </source>
</evidence>
<keyword evidence="6" id="KW-0964">Secreted</keyword>
<dbReference type="InterPro" id="IPR008972">
    <property type="entry name" value="Cupredoxin"/>
</dbReference>
<evidence type="ECO:0000313" key="18">
    <source>
        <dbReference type="EMBL" id="AHA83596.1"/>
    </source>
</evidence>
<evidence type="ECO:0000256" key="12">
    <source>
        <dbReference type="ARBA" id="ARBA00023180"/>
    </source>
</evidence>
<feature type="domain" description="Plastocyanin-like" evidence="17">
    <location>
        <begin position="33"/>
        <end position="156"/>
    </location>
</feature>
<feature type="non-terminal residue" evidence="18">
    <location>
        <position position="540"/>
    </location>
</feature>
<evidence type="ECO:0000256" key="10">
    <source>
        <dbReference type="ARBA" id="ARBA00023008"/>
    </source>
</evidence>
<comment type="similarity">
    <text evidence="4">Belongs to the multicopper oxidase family.</text>
</comment>
<dbReference type="AlphaFoldDB" id="V9PQQ3"/>
<evidence type="ECO:0000256" key="2">
    <source>
        <dbReference type="ARBA" id="ARBA00001935"/>
    </source>
</evidence>
<evidence type="ECO:0000256" key="1">
    <source>
        <dbReference type="ARBA" id="ARBA00000349"/>
    </source>
</evidence>
<keyword evidence="9" id="KW-0560">Oxidoreductase</keyword>
<dbReference type="InterPro" id="IPR011707">
    <property type="entry name" value="Cu-oxidase-like_N"/>
</dbReference>
<dbReference type="GO" id="GO:0005507">
    <property type="term" value="F:copper ion binding"/>
    <property type="evidence" value="ECO:0007669"/>
    <property type="project" value="InterPro"/>
</dbReference>
<feature type="chain" id="PRO_5004780523" description="laccase" evidence="14">
    <location>
        <begin position="24"/>
        <end position="540"/>
    </location>
</feature>
<dbReference type="PANTHER" id="PTHR11709:SF511">
    <property type="entry name" value="LACCASE"/>
    <property type="match status" value="1"/>
</dbReference>
<reference evidence="18" key="1">
    <citation type="submission" date="2013-01" db="EMBL/GenBank/DDBJ databases">
        <title>Genome-wide analysis of laccase genes in Ganoderma lucidum.</title>
        <authorList>
            <person name="Xu X."/>
            <person name="He L."/>
            <person name="Luo H."/>
            <person name="Song J."/>
            <person name="Sun C."/>
            <person name="Shi L."/>
            <person name="Chen S."/>
        </authorList>
    </citation>
    <scope>NUCLEOTIDE SEQUENCE</scope>
    <source>
        <strain evidence="18">CGMCC5.0026</strain>
    </source>
</reference>
<dbReference type="InterPro" id="IPR011706">
    <property type="entry name" value="Cu-oxidase_C"/>
</dbReference>
<dbReference type="InterPro" id="IPR001117">
    <property type="entry name" value="Cu-oxidase_2nd"/>
</dbReference>
<dbReference type="Pfam" id="PF00394">
    <property type="entry name" value="Cu-oxidase"/>
    <property type="match status" value="1"/>
</dbReference>
<accession>V9PQQ3</accession>
<dbReference type="PANTHER" id="PTHR11709">
    <property type="entry name" value="MULTI-COPPER OXIDASE"/>
    <property type="match status" value="1"/>
</dbReference>
<dbReference type="GO" id="GO:0052716">
    <property type="term" value="F:hydroquinone:oxygen oxidoreductase activity"/>
    <property type="evidence" value="ECO:0007669"/>
    <property type="project" value="UniProtKB-EC"/>
</dbReference>
<evidence type="ECO:0000259" key="17">
    <source>
        <dbReference type="Pfam" id="PF07732"/>
    </source>
</evidence>
<evidence type="ECO:0000256" key="3">
    <source>
        <dbReference type="ARBA" id="ARBA00004613"/>
    </source>
</evidence>
<gene>
    <name evidence="18" type="primary">lcc13</name>
</gene>
<dbReference type="GO" id="GO:0005576">
    <property type="term" value="C:extracellular region"/>
    <property type="evidence" value="ECO:0007669"/>
    <property type="project" value="UniProtKB-SubCell"/>
</dbReference>
<keyword evidence="8" id="KW-0677">Repeat</keyword>
<keyword evidence="12" id="KW-0325">Glycoprotein</keyword>
<proteinExistence type="inferred from homology"/>
<protein>
    <recommendedName>
        <fullName evidence="5">laccase</fullName>
        <ecNumber evidence="5">1.10.3.2</ecNumber>
    </recommendedName>
</protein>
<dbReference type="Pfam" id="PF07731">
    <property type="entry name" value="Cu-oxidase_2"/>
    <property type="match status" value="1"/>
</dbReference>
<dbReference type="FunFam" id="2.60.40.420:FF:000045">
    <property type="entry name" value="Laccase 2"/>
    <property type="match status" value="1"/>
</dbReference>
<dbReference type="FunFam" id="2.60.40.420:FF:000112">
    <property type="entry name" value="Laccase B"/>
    <property type="match status" value="1"/>
</dbReference>
<dbReference type="CDD" id="cd13882">
    <property type="entry name" value="CuRO_2_Tv-LCC_like"/>
    <property type="match status" value="1"/>
</dbReference>
<name>V9PQQ3_GANLU</name>
<dbReference type="InterPro" id="IPR045087">
    <property type="entry name" value="Cu-oxidase_fam"/>
</dbReference>
<comment type="catalytic activity">
    <reaction evidence="1">
        <text>4 hydroquinone + O2 = 4 benzosemiquinone + 2 H2O</text>
        <dbReference type="Rhea" id="RHEA:11276"/>
        <dbReference type="ChEBI" id="CHEBI:15377"/>
        <dbReference type="ChEBI" id="CHEBI:15379"/>
        <dbReference type="ChEBI" id="CHEBI:17594"/>
        <dbReference type="ChEBI" id="CHEBI:17977"/>
        <dbReference type="EC" id="1.10.3.2"/>
    </reaction>
</comment>
<dbReference type="SMR" id="V9PQQ3"/>
<comment type="subcellular location">
    <subcellularLocation>
        <location evidence="3">Secreted</location>
    </subcellularLocation>
</comment>
<dbReference type="EMBL" id="KC507947">
    <property type="protein sequence ID" value="AHA83596.1"/>
    <property type="molecule type" value="Genomic_DNA"/>
</dbReference>
<comment type="cofactor">
    <cofactor evidence="2">
        <name>Cu cation</name>
        <dbReference type="ChEBI" id="CHEBI:23378"/>
    </cofactor>
</comment>
<keyword evidence="11" id="KW-1015">Disulfide bond</keyword>
<keyword evidence="7" id="KW-0479">Metal-binding</keyword>
<sequence length="540" mass="58297">MAKVRSLAALAAFSLPYARLVAGSIGAVSDLTISDADISPDGYARAAVVMNGQFPGPLITGNKRQQGDNFQLNVVNNLDNTTMLTATTVHWHGLFQQGTNWADGVAMISQCPISIDNSFLYDFTATDQAGTFWYHSHLSTQYCDGLRGPMVIYDPDDPHASLYDVDDETTVITLADWYHTAARLGNRFPGGADSTLINGLGRFAGGDSTDLAVVNVTQGQRYRIRLIAMSCDPNFVFSIDGHNMTVIEADGINHTPVVVDSIQIFAGQRYSFVLTADQAIDNYWIRALPNIGTTTFDGGVNSAILRYTGADAIEPTTTETTSVLALNETDLIPLENLAAPGTAEVGGVDYALNLDFGFNGTEFFINDVAFVPPSVPALLQILSGTTAAADLLPSGSYYTLPSNSTVEISFTMNTTAAPGAPHPFHLHGHSFYVVRSAGETTYNYVNPPQRDVVSIGDDGDNVTIRFTTDNPGPWFLHCHIDWHLEAGFAIVFAEETDEVTTSVTPSTAWEDLCPIYASAYPSGLTKKKRSAHRRSLDASF</sequence>
<dbReference type="InterPro" id="IPR033138">
    <property type="entry name" value="Cu_oxidase_CS"/>
</dbReference>
<dbReference type="SUPFAM" id="SSF49503">
    <property type="entry name" value="Cupredoxins"/>
    <property type="match status" value="3"/>
</dbReference>
<feature type="signal peptide" evidence="14">
    <location>
        <begin position="1"/>
        <end position="23"/>
    </location>
</feature>
<organism evidence="18">
    <name type="scientific">Ganoderma lucidum</name>
    <name type="common">Ling zhi medicinal fungus</name>
    <name type="synonym">Bracket fungus</name>
    <dbReference type="NCBI Taxonomy" id="5315"/>
    <lineage>
        <taxon>Eukaryota</taxon>
        <taxon>Fungi</taxon>
        <taxon>Dikarya</taxon>
        <taxon>Basidiomycota</taxon>
        <taxon>Agaricomycotina</taxon>
        <taxon>Agaricomycetes</taxon>
        <taxon>Polyporales</taxon>
        <taxon>Polyporaceae</taxon>
        <taxon>Ganoderma</taxon>
    </lineage>
</organism>
<evidence type="ECO:0000256" key="14">
    <source>
        <dbReference type="SAM" id="SignalP"/>
    </source>
</evidence>
<dbReference type="EC" id="1.10.3.2" evidence="5"/>
<evidence type="ECO:0000256" key="13">
    <source>
        <dbReference type="ARBA" id="ARBA00023185"/>
    </source>
</evidence>
<evidence type="ECO:0000256" key="8">
    <source>
        <dbReference type="ARBA" id="ARBA00022737"/>
    </source>
</evidence>
<dbReference type="PROSITE" id="PS00079">
    <property type="entry name" value="MULTICOPPER_OXIDASE1"/>
    <property type="match status" value="1"/>
</dbReference>
<dbReference type="Pfam" id="PF07732">
    <property type="entry name" value="Cu-oxidase_3"/>
    <property type="match status" value="1"/>
</dbReference>
<evidence type="ECO:0000256" key="11">
    <source>
        <dbReference type="ARBA" id="ARBA00023157"/>
    </source>
</evidence>
<keyword evidence="14" id="KW-0732">Signal</keyword>
<feature type="domain" description="Plastocyanin-like" evidence="15">
    <location>
        <begin position="168"/>
        <end position="310"/>
    </location>
</feature>
<evidence type="ECO:0000256" key="5">
    <source>
        <dbReference type="ARBA" id="ARBA00012297"/>
    </source>
</evidence>
<dbReference type="Gene3D" id="2.60.40.420">
    <property type="entry name" value="Cupredoxins - blue copper proteins"/>
    <property type="match status" value="3"/>
</dbReference>